<dbReference type="EMBL" id="SJPW01000003">
    <property type="protein sequence ID" value="TWU56941.1"/>
    <property type="molecule type" value="Genomic_DNA"/>
</dbReference>
<reference evidence="6 7" key="1">
    <citation type="submission" date="2019-02" db="EMBL/GenBank/DDBJ databases">
        <title>Deep-cultivation of Planctomycetes and their phenomic and genomic characterization uncovers novel biology.</title>
        <authorList>
            <person name="Wiegand S."/>
            <person name="Jogler M."/>
            <person name="Boedeker C."/>
            <person name="Pinto D."/>
            <person name="Vollmers J."/>
            <person name="Rivas-Marin E."/>
            <person name="Kohn T."/>
            <person name="Peeters S.H."/>
            <person name="Heuer A."/>
            <person name="Rast P."/>
            <person name="Oberbeckmann S."/>
            <person name="Bunk B."/>
            <person name="Jeske O."/>
            <person name="Meyerdierks A."/>
            <person name="Storesund J.E."/>
            <person name="Kallscheuer N."/>
            <person name="Luecker S."/>
            <person name="Lage O.M."/>
            <person name="Pohl T."/>
            <person name="Merkel B.J."/>
            <person name="Hornburger P."/>
            <person name="Mueller R.-W."/>
            <person name="Bruemmer F."/>
            <person name="Labrenz M."/>
            <person name="Spormann A.M."/>
            <person name="Op Den Camp H."/>
            <person name="Overmann J."/>
            <person name="Amann R."/>
            <person name="Jetten M.S.M."/>
            <person name="Mascher T."/>
            <person name="Medema M.H."/>
            <person name="Devos D.P."/>
            <person name="Kaster A.-K."/>
            <person name="Ovreas L."/>
            <person name="Rohde M."/>
            <person name="Galperin M.Y."/>
            <person name="Jogler C."/>
        </authorList>
    </citation>
    <scope>NUCLEOTIDE SEQUENCE [LARGE SCALE GENOMIC DNA]</scope>
    <source>
        <strain evidence="6 7">Poly51</strain>
    </source>
</reference>
<evidence type="ECO:0000256" key="4">
    <source>
        <dbReference type="ARBA" id="ARBA00022989"/>
    </source>
</evidence>
<dbReference type="Pfam" id="PF04011">
    <property type="entry name" value="LemA"/>
    <property type="match status" value="1"/>
</dbReference>
<dbReference type="GO" id="GO:0016020">
    <property type="term" value="C:membrane"/>
    <property type="evidence" value="ECO:0007669"/>
    <property type="project" value="UniProtKB-SubCell"/>
</dbReference>
<comment type="subcellular location">
    <subcellularLocation>
        <location evidence="1">Membrane</location>
        <topology evidence="1">Single-pass membrane protein</topology>
    </subcellularLocation>
</comment>
<protein>
    <submittedName>
        <fullName evidence="6">LemA family protein</fullName>
    </submittedName>
</protein>
<accession>A0A5C6FBD9</accession>
<keyword evidence="3" id="KW-0812">Transmembrane</keyword>
<dbReference type="SUPFAM" id="SSF140478">
    <property type="entry name" value="LemA-like"/>
    <property type="match status" value="1"/>
</dbReference>
<organism evidence="6 7">
    <name type="scientific">Rubripirellula tenax</name>
    <dbReference type="NCBI Taxonomy" id="2528015"/>
    <lineage>
        <taxon>Bacteria</taxon>
        <taxon>Pseudomonadati</taxon>
        <taxon>Planctomycetota</taxon>
        <taxon>Planctomycetia</taxon>
        <taxon>Pirellulales</taxon>
        <taxon>Pirellulaceae</taxon>
        <taxon>Rubripirellula</taxon>
    </lineage>
</organism>
<keyword evidence="7" id="KW-1185">Reference proteome</keyword>
<dbReference type="Proteomes" id="UP000318288">
    <property type="component" value="Unassembled WGS sequence"/>
</dbReference>
<dbReference type="PANTHER" id="PTHR34478:SF1">
    <property type="entry name" value="PROTEIN LEMA"/>
    <property type="match status" value="1"/>
</dbReference>
<keyword evidence="4" id="KW-1133">Transmembrane helix</keyword>
<dbReference type="Gene3D" id="1.20.1440.20">
    <property type="entry name" value="LemA-like domain"/>
    <property type="match status" value="1"/>
</dbReference>
<evidence type="ECO:0000256" key="3">
    <source>
        <dbReference type="ARBA" id="ARBA00022692"/>
    </source>
</evidence>
<dbReference type="AlphaFoldDB" id="A0A5C6FBD9"/>
<comment type="caution">
    <text evidence="6">The sequence shown here is derived from an EMBL/GenBank/DDBJ whole genome shotgun (WGS) entry which is preliminary data.</text>
</comment>
<dbReference type="PANTHER" id="PTHR34478">
    <property type="entry name" value="PROTEIN LEMA"/>
    <property type="match status" value="1"/>
</dbReference>
<keyword evidence="5" id="KW-0472">Membrane</keyword>
<name>A0A5C6FBD9_9BACT</name>
<sequence>MLVMLVPFAIVVALLTLAAVLISRTYNRLVAAQQVAVNSFSQIEVQLKRRYDLIPSLVEAVRSYMGHERETLEAVIAARGNASSKLSGVSGQLNDPATVSSWSASESAFGGAIGRLAMLIEAYPELKANETIAGLTEELTSTENRIAFARGLYNDTVTTFNIDRQSFPTVVYAAAIGFGDDLMLLNFDDQPEIHNALKVELVA</sequence>
<comment type="similarity">
    <text evidence="2">Belongs to the LemA family.</text>
</comment>
<evidence type="ECO:0000256" key="1">
    <source>
        <dbReference type="ARBA" id="ARBA00004167"/>
    </source>
</evidence>
<dbReference type="InterPro" id="IPR007156">
    <property type="entry name" value="MamQ_LemA"/>
</dbReference>
<gene>
    <name evidence="6" type="ORF">Poly51_28600</name>
</gene>
<evidence type="ECO:0000256" key="5">
    <source>
        <dbReference type="ARBA" id="ARBA00023136"/>
    </source>
</evidence>
<dbReference type="RefSeq" id="WP_222435852.1">
    <property type="nucleotide sequence ID" value="NZ_SJPW01000003.1"/>
</dbReference>
<evidence type="ECO:0000313" key="6">
    <source>
        <dbReference type="EMBL" id="TWU56941.1"/>
    </source>
</evidence>
<evidence type="ECO:0000313" key="7">
    <source>
        <dbReference type="Proteomes" id="UP000318288"/>
    </source>
</evidence>
<dbReference type="InterPro" id="IPR023353">
    <property type="entry name" value="LemA-like_dom_sf"/>
</dbReference>
<proteinExistence type="inferred from homology"/>
<evidence type="ECO:0000256" key="2">
    <source>
        <dbReference type="ARBA" id="ARBA00008854"/>
    </source>
</evidence>